<gene>
    <name evidence="2" type="ORF">LCGC14_2719060</name>
</gene>
<name>A0A0F9C2D3_9ZZZZ</name>
<keyword evidence="1" id="KW-0175">Coiled coil</keyword>
<sequence length="176" mass="19835">MSEGKGSRVVVTDAEDKVERIKTDSEIVKENEELEAELKGKEKTKKQQLEEILAEKKARKKKEKAKKEKEAMTVMLVDSPDRALNWGCVGVGQAGSKIAEVFYNYGYNTVAINSALQDLKPIQIPERQKLFLDYALGGAGKDLSNGREAVEQYRDEVLKHVKKLERKGIHFQVSIN</sequence>
<dbReference type="EMBL" id="LAZR01048921">
    <property type="protein sequence ID" value="KKK90831.1"/>
    <property type="molecule type" value="Genomic_DNA"/>
</dbReference>
<protein>
    <submittedName>
        <fullName evidence="2">Uncharacterized protein</fullName>
    </submittedName>
</protein>
<dbReference type="InterPro" id="IPR036525">
    <property type="entry name" value="Tubulin/FtsZ_GTPase_sf"/>
</dbReference>
<proteinExistence type="predicted"/>
<dbReference type="AlphaFoldDB" id="A0A0F9C2D3"/>
<organism evidence="2">
    <name type="scientific">marine sediment metagenome</name>
    <dbReference type="NCBI Taxonomy" id="412755"/>
    <lineage>
        <taxon>unclassified sequences</taxon>
        <taxon>metagenomes</taxon>
        <taxon>ecological metagenomes</taxon>
    </lineage>
</organism>
<accession>A0A0F9C2D3</accession>
<dbReference type="SUPFAM" id="SSF52490">
    <property type="entry name" value="Tubulin nucleotide-binding domain-like"/>
    <property type="match status" value="1"/>
</dbReference>
<evidence type="ECO:0000256" key="1">
    <source>
        <dbReference type="SAM" id="Coils"/>
    </source>
</evidence>
<evidence type="ECO:0000313" key="2">
    <source>
        <dbReference type="EMBL" id="KKK90831.1"/>
    </source>
</evidence>
<comment type="caution">
    <text evidence="2">The sequence shown here is derived from an EMBL/GenBank/DDBJ whole genome shotgun (WGS) entry which is preliminary data.</text>
</comment>
<reference evidence="2" key="1">
    <citation type="journal article" date="2015" name="Nature">
        <title>Complex archaea that bridge the gap between prokaryotes and eukaryotes.</title>
        <authorList>
            <person name="Spang A."/>
            <person name="Saw J.H."/>
            <person name="Jorgensen S.L."/>
            <person name="Zaremba-Niedzwiedzka K."/>
            <person name="Martijn J."/>
            <person name="Lind A.E."/>
            <person name="van Eijk R."/>
            <person name="Schleper C."/>
            <person name="Guy L."/>
            <person name="Ettema T.J."/>
        </authorList>
    </citation>
    <scope>NUCLEOTIDE SEQUENCE</scope>
</reference>
<feature type="coiled-coil region" evidence="1">
    <location>
        <begin position="11"/>
        <end position="75"/>
    </location>
</feature>
<dbReference type="Gene3D" id="3.40.50.1440">
    <property type="entry name" value="Tubulin/FtsZ, GTPase domain"/>
    <property type="match status" value="1"/>
</dbReference>